<feature type="region of interest" description="Disordered" evidence="5">
    <location>
        <begin position="286"/>
        <end position="404"/>
    </location>
</feature>
<evidence type="ECO:0008006" key="8">
    <source>
        <dbReference type="Google" id="ProtNLM"/>
    </source>
</evidence>
<feature type="compositionally biased region" description="Acidic residues" evidence="5">
    <location>
        <begin position="301"/>
        <end position="404"/>
    </location>
</feature>
<name>A0A5C6FBC2_9BACT</name>
<dbReference type="InterPro" id="IPR036388">
    <property type="entry name" value="WH-like_DNA-bd_sf"/>
</dbReference>
<dbReference type="EMBL" id="SJPW01000003">
    <property type="protein sequence ID" value="TWU56889.1"/>
    <property type="molecule type" value="Genomic_DNA"/>
</dbReference>
<evidence type="ECO:0000256" key="5">
    <source>
        <dbReference type="SAM" id="MobiDB-lite"/>
    </source>
</evidence>
<dbReference type="RefSeq" id="WP_186775536.1">
    <property type="nucleotide sequence ID" value="NZ_SJPW01000003.1"/>
</dbReference>
<dbReference type="AlphaFoldDB" id="A0A5C6FBC2"/>
<organism evidence="6 7">
    <name type="scientific">Rubripirellula tenax</name>
    <dbReference type="NCBI Taxonomy" id="2528015"/>
    <lineage>
        <taxon>Bacteria</taxon>
        <taxon>Pseudomonadati</taxon>
        <taxon>Planctomycetota</taxon>
        <taxon>Planctomycetia</taxon>
        <taxon>Pirellulales</taxon>
        <taxon>Pirellulaceae</taxon>
        <taxon>Rubripirellula</taxon>
    </lineage>
</organism>
<dbReference type="PANTHER" id="PTHR34298">
    <property type="entry name" value="SEGREGATION AND CONDENSATION PROTEIN B"/>
    <property type="match status" value="1"/>
</dbReference>
<keyword evidence="4" id="KW-0131">Cell cycle</keyword>
<keyword evidence="2" id="KW-0132">Cell division</keyword>
<evidence type="ECO:0000313" key="6">
    <source>
        <dbReference type="EMBL" id="TWU56889.1"/>
    </source>
</evidence>
<accession>A0A5C6FBC2</accession>
<evidence type="ECO:0000313" key="7">
    <source>
        <dbReference type="Proteomes" id="UP000318288"/>
    </source>
</evidence>
<dbReference type="Gene3D" id="1.10.10.10">
    <property type="entry name" value="Winged helix-like DNA-binding domain superfamily/Winged helix DNA-binding domain"/>
    <property type="match status" value="2"/>
</dbReference>
<dbReference type="GO" id="GO:0051304">
    <property type="term" value="P:chromosome separation"/>
    <property type="evidence" value="ECO:0007669"/>
    <property type="project" value="InterPro"/>
</dbReference>
<dbReference type="InterPro" id="IPR005234">
    <property type="entry name" value="ScpB_csome_segregation"/>
</dbReference>
<gene>
    <name evidence="6" type="ORF">Poly51_28070</name>
</gene>
<dbReference type="SUPFAM" id="SSF46785">
    <property type="entry name" value="Winged helix' DNA-binding domain"/>
    <property type="match status" value="2"/>
</dbReference>
<reference evidence="6 7" key="1">
    <citation type="submission" date="2019-02" db="EMBL/GenBank/DDBJ databases">
        <title>Deep-cultivation of Planctomycetes and their phenomic and genomic characterization uncovers novel biology.</title>
        <authorList>
            <person name="Wiegand S."/>
            <person name="Jogler M."/>
            <person name="Boedeker C."/>
            <person name="Pinto D."/>
            <person name="Vollmers J."/>
            <person name="Rivas-Marin E."/>
            <person name="Kohn T."/>
            <person name="Peeters S.H."/>
            <person name="Heuer A."/>
            <person name="Rast P."/>
            <person name="Oberbeckmann S."/>
            <person name="Bunk B."/>
            <person name="Jeske O."/>
            <person name="Meyerdierks A."/>
            <person name="Storesund J.E."/>
            <person name="Kallscheuer N."/>
            <person name="Luecker S."/>
            <person name="Lage O.M."/>
            <person name="Pohl T."/>
            <person name="Merkel B.J."/>
            <person name="Hornburger P."/>
            <person name="Mueller R.-W."/>
            <person name="Bruemmer F."/>
            <person name="Labrenz M."/>
            <person name="Spormann A.M."/>
            <person name="Op Den Camp H."/>
            <person name="Overmann J."/>
            <person name="Amann R."/>
            <person name="Jetten M.S.M."/>
            <person name="Mascher T."/>
            <person name="Medema M.H."/>
            <person name="Devos D.P."/>
            <person name="Kaster A.-K."/>
            <person name="Ovreas L."/>
            <person name="Rohde M."/>
            <person name="Galperin M.Y."/>
            <person name="Jogler C."/>
        </authorList>
    </citation>
    <scope>NUCLEOTIDE SEQUENCE [LARGE SCALE GENOMIC DNA]</scope>
    <source>
        <strain evidence="6 7">Poly51</strain>
    </source>
</reference>
<keyword evidence="1" id="KW-0963">Cytoplasm</keyword>
<comment type="caution">
    <text evidence="6">The sequence shown here is derived from an EMBL/GenBank/DDBJ whole genome shotgun (WGS) entry which is preliminary data.</text>
</comment>
<sequence length="404" mass="45262">MQRHASPIVRRDSYGWGRFPISAVRLPRPYGVTFASAIVVNDEGVDSEEDSVDDEEPRVRQMRAEAVLLITKGSLSPRKLAQLAHLADATEARTLVRQLNRVYDTHGRAMRIEQVAGGFRMLTHPVLAPWLARLGHLPEAVRLSTPMMETLAVVAYRQPVSRASAEAIRGVACGEILRQLMERDLIRVAGRSEELGRPYLYGTTKRFLQIFGLSSINALPPIDWQTLQDDAQPDLPLDDLSTPTKESVVSTLAAPVLETTVFGQPELNSSVFAAAVVSSDDAETLGPFAPVDPAGVPQAVIEDDEDEIEIDDDDDDFDDDDDDDWDDDDDDDDDDEDEDEDEDDDELDDDWEEVDDDDDEDDDEDEDDDAEDDDEEEDDDEDWSEDDDEEDDVEDGDEEDDQWD</sequence>
<dbReference type="InterPro" id="IPR036390">
    <property type="entry name" value="WH_DNA-bd_sf"/>
</dbReference>
<dbReference type="Pfam" id="PF04079">
    <property type="entry name" value="SMC_ScpB"/>
    <property type="match status" value="1"/>
</dbReference>
<dbReference type="NCBIfam" id="TIGR00281">
    <property type="entry name" value="SMC-Scp complex subunit ScpB"/>
    <property type="match status" value="1"/>
</dbReference>
<dbReference type="PANTHER" id="PTHR34298:SF2">
    <property type="entry name" value="SEGREGATION AND CONDENSATION PROTEIN B"/>
    <property type="match status" value="1"/>
</dbReference>
<evidence type="ECO:0000256" key="1">
    <source>
        <dbReference type="ARBA" id="ARBA00022490"/>
    </source>
</evidence>
<keyword evidence="7" id="KW-1185">Reference proteome</keyword>
<protein>
    <recommendedName>
        <fullName evidence="8">Segregation and condensation protein B</fullName>
    </recommendedName>
</protein>
<dbReference type="GO" id="GO:0051301">
    <property type="term" value="P:cell division"/>
    <property type="evidence" value="ECO:0007669"/>
    <property type="project" value="UniProtKB-KW"/>
</dbReference>
<evidence type="ECO:0000256" key="3">
    <source>
        <dbReference type="ARBA" id="ARBA00022829"/>
    </source>
</evidence>
<keyword evidence="3" id="KW-0159">Chromosome partition</keyword>
<evidence type="ECO:0000256" key="4">
    <source>
        <dbReference type="ARBA" id="ARBA00023306"/>
    </source>
</evidence>
<evidence type="ECO:0000256" key="2">
    <source>
        <dbReference type="ARBA" id="ARBA00022618"/>
    </source>
</evidence>
<proteinExistence type="predicted"/>
<dbReference type="Proteomes" id="UP000318288">
    <property type="component" value="Unassembled WGS sequence"/>
</dbReference>